<proteinExistence type="predicted"/>
<protein>
    <recommendedName>
        <fullName evidence="4">CHAT domain-containing protein</fullName>
    </recommendedName>
</protein>
<feature type="region of interest" description="Disordered" evidence="1">
    <location>
        <begin position="1"/>
        <end position="31"/>
    </location>
</feature>
<reference evidence="2 3" key="1">
    <citation type="journal article" date="2024" name="Science">
        <title>Giant polyketide synthase enzymes in the biosynthesis of giant marine polyether toxins.</title>
        <authorList>
            <person name="Fallon T.R."/>
            <person name="Shende V.V."/>
            <person name="Wierzbicki I.H."/>
            <person name="Pendleton A.L."/>
            <person name="Watervoot N.F."/>
            <person name="Auber R.P."/>
            <person name="Gonzalez D.J."/>
            <person name="Wisecaver J.H."/>
            <person name="Moore B.S."/>
        </authorList>
    </citation>
    <scope>NUCLEOTIDE SEQUENCE [LARGE SCALE GENOMIC DNA]</scope>
    <source>
        <strain evidence="2 3">12B1</strain>
    </source>
</reference>
<accession>A0AB34IJ76</accession>
<dbReference type="AlphaFoldDB" id="A0AB34IJ76"/>
<evidence type="ECO:0000313" key="3">
    <source>
        <dbReference type="Proteomes" id="UP001515480"/>
    </source>
</evidence>
<name>A0AB34IJ76_PRYPA</name>
<dbReference type="Proteomes" id="UP001515480">
    <property type="component" value="Unassembled WGS sequence"/>
</dbReference>
<evidence type="ECO:0000256" key="1">
    <source>
        <dbReference type="SAM" id="MobiDB-lite"/>
    </source>
</evidence>
<organism evidence="2 3">
    <name type="scientific">Prymnesium parvum</name>
    <name type="common">Toxic golden alga</name>
    <dbReference type="NCBI Taxonomy" id="97485"/>
    <lineage>
        <taxon>Eukaryota</taxon>
        <taxon>Haptista</taxon>
        <taxon>Haptophyta</taxon>
        <taxon>Prymnesiophyceae</taxon>
        <taxon>Prymnesiales</taxon>
        <taxon>Prymnesiaceae</taxon>
        <taxon>Prymnesium</taxon>
    </lineage>
</organism>
<comment type="caution">
    <text evidence="2">The sequence shown here is derived from an EMBL/GenBank/DDBJ whole genome shotgun (WGS) entry which is preliminary data.</text>
</comment>
<keyword evidence="3" id="KW-1185">Reference proteome</keyword>
<gene>
    <name evidence="2" type="ORF">AB1Y20_013664</name>
</gene>
<sequence length="550" mass="60047">MGKEAALVLGDDDDDEEEEENRGSRAGGLFASSVCKGNPFSFSPSQPSFTFAVPPLAFGEVSSSSSISCQDPSPQFPSPPFIYQSSSSSSCSSQSSSSSPSSAFTDSVRASPRHGCGLMGVQSHRKIERAPSSPSPSSLFRFAVTGPKDRVYLPPRRMFILQVWAMLEQSFVEFSHTLQLLKTRNEGLVGRTSNSKLDLSERTLRVSVRVDDCTVHPSEDTLTLDDDSALKSTFHEVSVPEEYTQDSLRCVVEIHSMSTSSRTIFSSSFTLGAINREPSGADTLAVTIVHQPSALEIAMQPCTSEIAELLIFASTTSSAPLPALSKEVFEVGLASCWSTKLSFLCGGKLEDLALRFRQHPVRRFLFSGHTIVVDGMKSPTFTSPGGVLSQVSKMDFVVLLGQHCEGRLNEEGNVGALRLVFLNCCHGEKMARAIHEAGVACVVCWRGRVHDEAAQHFACKFFAVDACLSEVRSQSDAPAAFSRMDAHVAFREACKFVESRAFRREMMVLEEPSIAWVPSRRPEWGFQVGVPLMLLRAPNGEAIEIDWNDT</sequence>
<feature type="compositionally biased region" description="Acidic residues" evidence="1">
    <location>
        <begin position="10"/>
        <end position="20"/>
    </location>
</feature>
<dbReference type="EMBL" id="JBGBPQ010000026">
    <property type="protein sequence ID" value="KAL1499153.1"/>
    <property type="molecule type" value="Genomic_DNA"/>
</dbReference>
<evidence type="ECO:0000313" key="2">
    <source>
        <dbReference type="EMBL" id="KAL1499153.1"/>
    </source>
</evidence>
<evidence type="ECO:0008006" key="4">
    <source>
        <dbReference type="Google" id="ProtNLM"/>
    </source>
</evidence>